<evidence type="ECO:0000256" key="4">
    <source>
        <dbReference type="ARBA" id="ARBA00023002"/>
    </source>
</evidence>
<evidence type="ECO:0000256" key="1">
    <source>
        <dbReference type="ARBA" id="ARBA00001947"/>
    </source>
</evidence>
<sequence>MRALQIQAPGKAAIVEVEPPRPGSGEVLVQVEAVTSCPQWDLHLMAGEQMFPEVPIQYPYPPGQPGHEAVGTVTEVGDGVRGLRLGMRVAAWRDPGHDQLGSYAEYVVRAEDDLLPVPADLPPEALAPLELAMCVQVSFESLERRDAIAGQRIAIGGLGPAGLVAVQLARVHGAAEVIGIDPVAGRRRAAHELGADRVVRPEDLPEPRHRWTGDAPFDVAIDCVGSAPSVQYLMDRTRLAVALFGVLREDVAFGWKHFIGLGLLGYGEHHRGAAEVALRHVLDGRLDLGALVTQSMPLTDYEEGHALLGTREALKICFYL</sequence>
<dbReference type="InParanoid" id="A0A4R5DF80"/>
<gene>
    <name evidence="7" type="ORF">E1269_10985</name>
</gene>
<comment type="cofactor">
    <cofactor evidence="1 5">
        <name>Zn(2+)</name>
        <dbReference type="ChEBI" id="CHEBI:29105"/>
    </cofactor>
</comment>
<evidence type="ECO:0000256" key="5">
    <source>
        <dbReference type="RuleBase" id="RU361277"/>
    </source>
</evidence>
<dbReference type="InterPro" id="IPR011032">
    <property type="entry name" value="GroES-like_sf"/>
</dbReference>
<comment type="caution">
    <text evidence="7">The sequence shown here is derived from an EMBL/GenBank/DDBJ whole genome shotgun (WGS) entry which is preliminary data.</text>
</comment>
<dbReference type="GO" id="GO:0008270">
    <property type="term" value="F:zinc ion binding"/>
    <property type="evidence" value="ECO:0007669"/>
    <property type="project" value="InterPro"/>
</dbReference>
<dbReference type="Gene3D" id="3.90.180.10">
    <property type="entry name" value="Medium-chain alcohol dehydrogenases, catalytic domain"/>
    <property type="match status" value="2"/>
</dbReference>
<name>A0A4R5DF80_9ACTN</name>
<dbReference type="Pfam" id="PF00107">
    <property type="entry name" value="ADH_zinc_N"/>
    <property type="match status" value="1"/>
</dbReference>
<dbReference type="PANTHER" id="PTHR43401">
    <property type="entry name" value="L-THREONINE 3-DEHYDROGENASE"/>
    <property type="match status" value="1"/>
</dbReference>
<evidence type="ECO:0000313" key="8">
    <source>
        <dbReference type="Proteomes" id="UP000294739"/>
    </source>
</evidence>
<dbReference type="OrthoDB" id="3175656at2"/>
<accession>A0A4R5DF80</accession>
<evidence type="ECO:0000256" key="2">
    <source>
        <dbReference type="ARBA" id="ARBA00022723"/>
    </source>
</evidence>
<feature type="domain" description="Enoyl reductase (ER)" evidence="6">
    <location>
        <begin position="7"/>
        <end position="318"/>
    </location>
</feature>
<evidence type="ECO:0000313" key="7">
    <source>
        <dbReference type="EMBL" id="TDE10600.1"/>
    </source>
</evidence>
<dbReference type="SUPFAM" id="SSF51735">
    <property type="entry name" value="NAD(P)-binding Rossmann-fold domains"/>
    <property type="match status" value="1"/>
</dbReference>
<dbReference type="Proteomes" id="UP000294739">
    <property type="component" value="Unassembled WGS sequence"/>
</dbReference>
<evidence type="ECO:0000256" key="3">
    <source>
        <dbReference type="ARBA" id="ARBA00022833"/>
    </source>
</evidence>
<protein>
    <recommendedName>
        <fullName evidence="6">Enoyl reductase (ER) domain-containing protein</fullName>
    </recommendedName>
</protein>
<dbReference type="InterPro" id="IPR002328">
    <property type="entry name" value="ADH_Zn_CS"/>
</dbReference>
<keyword evidence="4" id="KW-0560">Oxidoreductase</keyword>
<dbReference type="InterPro" id="IPR050129">
    <property type="entry name" value="Zn_alcohol_dh"/>
</dbReference>
<keyword evidence="3 5" id="KW-0862">Zinc</keyword>
<keyword evidence="8" id="KW-1185">Reference proteome</keyword>
<dbReference type="InterPro" id="IPR013149">
    <property type="entry name" value="ADH-like_C"/>
</dbReference>
<dbReference type="AlphaFoldDB" id="A0A4R5DF80"/>
<keyword evidence="2 5" id="KW-0479">Metal-binding</keyword>
<dbReference type="SMART" id="SM00829">
    <property type="entry name" value="PKS_ER"/>
    <property type="match status" value="1"/>
</dbReference>
<dbReference type="Gene3D" id="3.40.50.720">
    <property type="entry name" value="NAD(P)-binding Rossmann-like Domain"/>
    <property type="match status" value="1"/>
</dbReference>
<dbReference type="PROSITE" id="PS00059">
    <property type="entry name" value="ADH_ZINC"/>
    <property type="match status" value="1"/>
</dbReference>
<dbReference type="Pfam" id="PF08240">
    <property type="entry name" value="ADH_N"/>
    <property type="match status" value="1"/>
</dbReference>
<dbReference type="InterPro" id="IPR036291">
    <property type="entry name" value="NAD(P)-bd_dom_sf"/>
</dbReference>
<proteinExistence type="inferred from homology"/>
<dbReference type="InterPro" id="IPR013154">
    <property type="entry name" value="ADH-like_N"/>
</dbReference>
<evidence type="ECO:0000259" key="6">
    <source>
        <dbReference type="SMART" id="SM00829"/>
    </source>
</evidence>
<reference evidence="7 8" key="1">
    <citation type="submission" date="2019-03" db="EMBL/GenBank/DDBJ databases">
        <title>Draft genome sequences of novel Actinobacteria.</title>
        <authorList>
            <person name="Sahin N."/>
            <person name="Ay H."/>
            <person name="Saygin H."/>
        </authorList>
    </citation>
    <scope>NUCLEOTIDE SEQUENCE [LARGE SCALE GENOMIC DNA]</scope>
    <source>
        <strain evidence="7 8">5K138</strain>
    </source>
</reference>
<dbReference type="PANTHER" id="PTHR43401:SF2">
    <property type="entry name" value="L-THREONINE 3-DEHYDROGENASE"/>
    <property type="match status" value="1"/>
</dbReference>
<comment type="similarity">
    <text evidence="5">Belongs to the zinc-containing alcohol dehydrogenase family.</text>
</comment>
<dbReference type="InterPro" id="IPR020843">
    <property type="entry name" value="ER"/>
</dbReference>
<dbReference type="EMBL" id="SMKZ01000013">
    <property type="protein sequence ID" value="TDE10600.1"/>
    <property type="molecule type" value="Genomic_DNA"/>
</dbReference>
<dbReference type="GO" id="GO:0016491">
    <property type="term" value="F:oxidoreductase activity"/>
    <property type="evidence" value="ECO:0007669"/>
    <property type="project" value="UniProtKB-KW"/>
</dbReference>
<dbReference type="SUPFAM" id="SSF50129">
    <property type="entry name" value="GroES-like"/>
    <property type="match status" value="1"/>
</dbReference>
<organism evidence="7 8">
    <name type="scientific">Jiangella asiatica</name>
    <dbReference type="NCBI Taxonomy" id="2530372"/>
    <lineage>
        <taxon>Bacteria</taxon>
        <taxon>Bacillati</taxon>
        <taxon>Actinomycetota</taxon>
        <taxon>Actinomycetes</taxon>
        <taxon>Jiangellales</taxon>
        <taxon>Jiangellaceae</taxon>
        <taxon>Jiangella</taxon>
    </lineage>
</organism>